<dbReference type="OrthoDB" id="2959323at2"/>
<dbReference type="RefSeq" id="WP_013488482.1">
    <property type="nucleotide sequence ID" value="NC_014829.1"/>
</dbReference>
<dbReference type="Proteomes" id="UP000001401">
    <property type="component" value="Chromosome"/>
</dbReference>
<keyword evidence="2" id="KW-1185">Reference proteome</keyword>
<name>E6TZH2_EVAC2</name>
<dbReference type="KEGG" id="bco:Bcell_1884"/>
<evidence type="ECO:0000313" key="2">
    <source>
        <dbReference type="Proteomes" id="UP000001401"/>
    </source>
</evidence>
<dbReference type="STRING" id="649639.Bcell_1884"/>
<reference evidence="1" key="1">
    <citation type="submission" date="2010-12" db="EMBL/GenBank/DDBJ databases">
        <title>Complete sequence of Bacillus cellulosilyticus DSM 2522.</title>
        <authorList>
            <consortium name="US DOE Joint Genome Institute"/>
            <person name="Lucas S."/>
            <person name="Copeland A."/>
            <person name="Lapidus A."/>
            <person name="Cheng J.-F."/>
            <person name="Bruce D."/>
            <person name="Goodwin L."/>
            <person name="Pitluck S."/>
            <person name="Chertkov O."/>
            <person name="Detter J.C."/>
            <person name="Han C."/>
            <person name="Tapia R."/>
            <person name="Land M."/>
            <person name="Hauser L."/>
            <person name="Jeffries C."/>
            <person name="Kyrpides N."/>
            <person name="Ivanova N."/>
            <person name="Mikhailova N."/>
            <person name="Brumm P."/>
            <person name="Mead D."/>
            <person name="Woyke T."/>
        </authorList>
    </citation>
    <scope>NUCLEOTIDE SEQUENCE [LARGE SCALE GENOMIC DNA]</scope>
    <source>
        <strain evidence="1">DSM 2522</strain>
    </source>
</reference>
<organism evidence="1 2">
    <name type="scientific">Evansella cellulosilytica (strain ATCC 21833 / DSM 2522 / FERM P-1141 / JCM 9156 / N-4)</name>
    <name type="common">Bacillus cellulosilyticus</name>
    <dbReference type="NCBI Taxonomy" id="649639"/>
    <lineage>
        <taxon>Bacteria</taxon>
        <taxon>Bacillati</taxon>
        <taxon>Bacillota</taxon>
        <taxon>Bacilli</taxon>
        <taxon>Bacillales</taxon>
        <taxon>Bacillaceae</taxon>
        <taxon>Evansella</taxon>
    </lineage>
</organism>
<dbReference type="AlphaFoldDB" id="E6TZH2"/>
<accession>E6TZH2</accession>
<proteinExistence type="predicted"/>
<gene>
    <name evidence="1" type="ordered locus">Bcell_1884</name>
</gene>
<dbReference type="EMBL" id="CP002394">
    <property type="protein sequence ID" value="ADU30146.1"/>
    <property type="molecule type" value="Genomic_DNA"/>
</dbReference>
<dbReference type="HOGENOM" id="CLU_929560_0_0_9"/>
<protein>
    <submittedName>
        <fullName evidence="1">Uncharacterized protein</fullName>
    </submittedName>
</protein>
<sequence>MKYVINVIDDDTRKVKDIWVEDGKVRYTDLPAERSGIYQVASTDFQVLPGKITFDDQVVPAYRLGNGLSYVKRLLLFGNTTFIHPIKVEYESELHHKLSDVRQTLLSCPIDYLFAIVVPATKLSDTFVRKLKYESIAIVFVEVNNTSELDEVPWQRVAEAIFPKRILIVCKPSDMALIKKYDANIMEKWKKIVKRYKFNSYFNFPTLGKSVSLFLSKRIGLYPQKGALVMGSDADYVMYHELENDTPIKFPDIIVLKGQVIKAALQWTIEDIEGAELTSLVPEKFLPIQDVYRFEDINKDI</sequence>
<evidence type="ECO:0000313" key="1">
    <source>
        <dbReference type="EMBL" id="ADU30146.1"/>
    </source>
</evidence>
<dbReference type="eggNOG" id="ENOG5032Z54">
    <property type="taxonomic scope" value="Bacteria"/>
</dbReference>